<reference evidence="1 2" key="1">
    <citation type="journal article" date="2015" name="Nature">
        <title>rRNA introns, odd ribosomes, and small enigmatic genomes across a large radiation of phyla.</title>
        <authorList>
            <person name="Brown C.T."/>
            <person name="Hug L.A."/>
            <person name="Thomas B.C."/>
            <person name="Sharon I."/>
            <person name="Castelle C.J."/>
            <person name="Singh A."/>
            <person name="Wilkins M.J."/>
            <person name="Williams K.H."/>
            <person name="Banfield J.F."/>
        </authorList>
    </citation>
    <scope>NUCLEOTIDE SEQUENCE [LARGE SCALE GENOMIC DNA]</scope>
</reference>
<evidence type="ECO:0000313" key="1">
    <source>
        <dbReference type="EMBL" id="KKR13523.1"/>
    </source>
</evidence>
<accession>A0A0G0NDD6</accession>
<name>A0A0G0NDD6_9BACT</name>
<comment type="caution">
    <text evidence="1">The sequence shown here is derived from an EMBL/GenBank/DDBJ whole genome shotgun (WGS) entry which is preliminary data.</text>
</comment>
<dbReference type="Proteomes" id="UP000034690">
    <property type="component" value="Unassembled WGS sequence"/>
</dbReference>
<proteinExistence type="predicted"/>
<sequence>MLDYFVKTKSYLAGLDLSKADPLDKKINELINDPATYERASQALRRRFVRGASEVEAVDRSSRKTKIKRERIGGTYKYKIQGVDGNWFEPEERIWVVAMYALWQDSK</sequence>
<organism evidence="1 2">
    <name type="scientific">Candidatus Woesebacteria bacterium GW2011_GWA1_39_21b</name>
    <dbReference type="NCBI Taxonomy" id="1618551"/>
    <lineage>
        <taxon>Bacteria</taxon>
        <taxon>Candidatus Woeseibacteriota</taxon>
    </lineage>
</organism>
<evidence type="ECO:0000313" key="2">
    <source>
        <dbReference type="Proteomes" id="UP000034690"/>
    </source>
</evidence>
<protein>
    <submittedName>
        <fullName evidence="1">Uncharacterized protein</fullName>
    </submittedName>
</protein>
<dbReference type="AlphaFoldDB" id="A0A0G0NDD6"/>
<gene>
    <name evidence="1" type="ORF">UT40_C0015G0020</name>
</gene>
<dbReference type="EMBL" id="LBWQ01000015">
    <property type="protein sequence ID" value="KKR13523.1"/>
    <property type="molecule type" value="Genomic_DNA"/>
</dbReference>